<dbReference type="VEuPathDB" id="FungiDB:FOXG_21989"/>
<evidence type="ECO:0000313" key="2">
    <source>
        <dbReference type="EMBL" id="KNB16533.1"/>
    </source>
</evidence>
<reference evidence="3" key="2">
    <citation type="journal article" date="2010" name="Nature">
        <title>Comparative genomics reveals mobile pathogenicity chromosomes in Fusarium.</title>
        <authorList>
            <person name="Ma L.J."/>
            <person name="van der Does H.C."/>
            <person name="Borkovich K.A."/>
            <person name="Coleman J.J."/>
            <person name="Daboussi M.J."/>
            <person name="Di Pietro A."/>
            <person name="Dufresne M."/>
            <person name="Freitag M."/>
            <person name="Grabherr M."/>
            <person name="Henrissat B."/>
            <person name="Houterman P.M."/>
            <person name="Kang S."/>
            <person name="Shim W.B."/>
            <person name="Woloshuk C."/>
            <person name="Xie X."/>
            <person name="Xu J.R."/>
            <person name="Antoniw J."/>
            <person name="Baker S.E."/>
            <person name="Bluhm B.H."/>
            <person name="Breakspear A."/>
            <person name="Brown D.W."/>
            <person name="Butchko R.A."/>
            <person name="Chapman S."/>
            <person name="Coulson R."/>
            <person name="Coutinho P.M."/>
            <person name="Danchin E.G."/>
            <person name="Diener A."/>
            <person name="Gale L.R."/>
            <person name="Gardiner D.M."/>
            <person name="Goff S."/>
            <person name="Hammond-Kosack K.E."/>
            <person name="Hilburn K."/>
            <person name="Hua-Van A."/>
            <person name="Jonkers W."/>
            <person name="Kazan K."/>
            <person name="Kodira C.D."/>
            <person name="Koehrsen M."/>
            <person name="Kumar L."/>
            <person name="Lee Y.H."/>
            <person name="Li L."/>
            <person name="Manners J.M."/>
            <person name="Miranda-Saavedra D."/>
            <person name="Mukherjee M."/>
            <person name="Park G."/>
            <person name="Park J."/>
            <person name="Park S.Y."/>
            <person name="Proctor R.H."/>
            <person name="Regev A."/>
            <person name="Ruiz-Roldan M.C."/>
            <person name="Sain D."/>
            <person name="Sakthikumar S."/>
            <person name="Sykes S."/>
            <person name="Schwartz D.C."/>
            <person name="Turgeon B.G."/>
            <person name="Wapinski I."/>
            <person name="Yoder O."/>
            <person name="Young S."/>
            <person name="Zeng Q."/>
            <person name="Zhou S."/>
            <person name="Galagan J."/>
            <person name="Cuomo C.A."/>
            <person name="Kistler H.C."/>
            <person name="Rep M."/>
        </authorList>
    </citation>
    <scope>NUCLEOTIDE SEQUENCE [LARGE SCALE GENOMIC DNA]</scope>
    <source>
        <strain evidence="3">4287</strain>
    </source>
</reference>
<organism evidence="3 4">
    <name type="scientific">Fusarium oxysporum f. sp. lycopersici (strain 4287 / CBS 123668 / FGSC 9935 / NRRL 34936)</name>
    <name type="common">Fusarium vascular wilt of tomato</name>
    <dbReference type="NCBI Taxonomy" id="426428"/>
    <lineage>
        <taxon>Eukaryota</taxon>
        <taxon>Fungi</taxon>
        <taxon>Dikarya</taxon>
        <taxon>Ascomycota</taxon>
        <taxon>Pezizomycotina</taxon>
        <taxon>Sordariomycetes</taxon>
        <taxon>Hypocreomycetidae</taxon>
        <taxon>Hypocreales</taxon>
        <taxon>Nectriaceae</taxon>
        <taxon>Fusarium</taxon>
        <taxon>Fusarium oxysporum species complex</taxon>
    </lineage>
</organism>
<dbReference type="KEGG" id="fox:FOXG_21989"/>
<dbReference type="RefSeq" id="XP_018255669.1">
    <property type="nucleotide sequence ID" value="XM_018402369.1"/>
</dbReference>
<sequence>MGWDLFLRKSNRFLPDYGSFGKGNTYAKLLKVAPSKNSVKKATQTEKAKERASGAS</sequence>
<dbReference type="Proteomes" id="UP000009097">
    <property type="component" value="Unassembled WGS sequence"/>
</dbReference>
<evidence type="ECO:0000313" key="3">
    <source>
        <dbReference type="EMBL" id="KNB17624.1"/>
    </source>
</evidence>
<dbReference type="VEuPathDB" id="FungiDB:FOXG_21696"/>
<feature type="compositionally biased region" description="Basic and acidic residues" evidence="1">
    <location>
        <begin position="43"/>
        <end position="56"/>
    </location>
</feature>
<reference evidence="3" key="1">
    <citation type="submission" date="2007-04" db="EMBL/GenBank/DDBJ databases">
        <authorList>
            <consortium name="The Broad Institute Genome Sequencing Platform"/>
            <person name="Birren B."/>
            <person name="Lander E."/>
            <person name="Galagan J."/>
            <person name="Nusbaum C."/>
            <person name="Devon K."/>
            <person name="Ma L.-J."/>
            <person name="Jaffe D."/>
            <person name="Butler J."/>
            <person name="Alvarez P."/>
            <person name="Gnerre S."/>
            <person name="Grabherr M."/>
            <person name="Kleber M."/>
            <person name="Mauceli E."/>
            <person name="Brockman W."/>
            <person name="MacCallum I.A."/>
            <person name="Young S."/>
            <person name="LaButti K."/>
            <person name="DeCaprio D."/>
            <person name="Crawford M."/>
            <person name="Koehrsen M."/>
            <person name="Engels R."/>
            <person name="Montgomery P."/>
            <person name="Pearson M."/>
            <person name="Howarth C."/>
            <person name="Larson L."/>
            <person name="White J."/>
            <person name="O'Leary S."/>
            <person name="Kodira C."/>
            <person name="Zeng Q."/>
            <person name="Yandava C."/>
            <person name="Alvarado L."/>
            <person name="Kistler C."/>
            <person name="Shim W.-B."/>
            <person name="Kang S."/>
            <person name="Woloshuk C."/>
        </authorList>
    </citation>
    <scope>NUCLEOTIDE SEQUENCE</scope>
    <source>
        <strain evidence="3">4287</strain>
    </source>
</reference>
<dbReference type="GeneID" id="28962402"/>
<dbReference type="GeneID" id="28962695"/>
<evidence type="ECO:0000256" key="1">
    <source>
        <dbReference type="SAM" id="MobiDB-lite"/>
    </source>
</evidence>
<dbReference type="AlphaFoldDB" id="A0A0J9W3I2"/>
<name>A0A0J9W3I2_FUSO4</name>
<dbReference type="RefSeq" id="XP_018254578.1">
    <property type="nucleotide sequence ID" value="XM_018402043.1"/>
</dbReference>
<dbReference type="EMBL" id="DS231719">
    <property type="protein sequence ID" value="KNB16533.1"/>
    <property type="molecule type" value="Genomic_DNA"/>
</dbReference>
<proteinExistence type="predicted"/>
<protein>
    <submittedName>
        <fullName evidence="3">Uncharacterized protein</fullName>
    </submittedName>
</protein>
<feature type="region of interest" description="Disordered" evidence="1">
    <location>
        <begin position="37"/>
        <end position="56"/>
    </location>
</feature>
<dbReference type="EMBL" id="DS231722">
    <property type="protein sequence ID" value="KNB17624.1"/>
    <property type="molecule type" value="Genomic_DNA"/>
</dbReference>
<gene>
    <name evidence="2" type="ORF">FOXG_21696</name>
    <name evidence="3" type="ORF">FOXG_21989</name>
</gene>
<accession>A0A0J9W3I2</accession>
<dbReference type="KEGG" id="fox:FOXG_21696"/>
<evidence type="ECO:0000313" key="4">
    <source>
        <dbReference type="Proteomes" id="UP000009097"/>
    </source>
</evidence>